<feature type="transmembrane region" description="Helical" evidence="7">
    <location>
        <begin position="183"/>
        <end position="205"/>
    </location>
</feature>
<comment type="caution">
    <text evidence="9">The sequence shown here is derived from an EMBL/GenBank/DDBJ whole genome shotgun (WGS) entry which is preliminary data.</text>
</comment>
<dbReference type="InterPro" id="IPR051258">
    <property type="entry name" value="Diverse_Substrate_Transporter"/>
</dbReference>
<dbReference type="InterPro" id="IPR037185">
    <property type="entry name" value="EmrE-like"/>
</dbReference>
<evidence type="ECO:0000259" key="8">
    <source>
        <dbReference type="Pfam" id="PF00892"/>
    </source>
</evidence>
<accession>A0ABW3RVA7</accession>
<feature type="transmembrane region" description="Helical" evidence="7">
    <location>
        <begin position="248"/>
        <end position="266"/>
    </location>
</feature>
<keyword evidence="6 7" id="KW-0472">Membrane</keyword>
<evidence type="ECO:0000313" key="9">
    <source>
        <dbReference type="EMBL" id="MFD1176376.1"/>
    </source>
</evidence>
<dbReference type="PANTHER" id="PTHR42920">
    <property type="entry name" value="OS03G0707200 PROTEIN-RELATED"/>
    <property type="match status" value="1"/>
</dbReference>
<dbReference type="InterPro" id="IPR000620">
    <property type="entry name" value="EamA_dom"/>
</dbReference>
<dbReference type="SUPFAM" id="SSF103481">
    <property type="entry name" value="Multidrug resistance efflux transporter EmrE"/>
    <property type="match status" value="2"/>
</dbReference>
<keyword evidence="10" id="KW-1185">Reference proteome</keyword>
<gene>
    <name evidence="9" type="ORF">ACFQ3W_08695</name>
</gene>
<evidence type="ECO:0000256" key="3">
    <source>
        <dbReference type="ARBA" id="ARBA00022475"/>
    </source>
</evidence>
<name>A0ABW3RVA7_9BACL</name>
<sequence length="303" mass="32454">MKTTKSAAILWAVLAAALYAISAPLSKVLLNEIPPTMMAALLYLGAGLGMSVIGLFRNKAGRLKQELKLTRKEMPFTVGMVALDIAAPVLLMIGLTTTTPATVSLLNNFEIVATSLIALIIFKEVINRRLWIAIGLITLASVILSVEDIGSVSFSLGSIFVLLAAVCWGLENNFTRMLSDKDPLQIVVIKGFGSGLGSLLISFIIGESGDTGNVIYILATLLLGFVAYGLSIYLYVYAQRYLGAAKTSAYYAISPFIGAGLSFAIFLKTPTISFIVALFFMIIGTYFASTEGKASEKNNSFEQ</sequence>
<feature type="transmembrane region" description="Helical" evidence="7">
    <location>
        <begin position="76"/>
        <end position="95"/>
    </location>
</feature>
<feature type="domain" description="EamA" evidence="8">
    <location>
        <begin position="156"/>
        <end position="289"/>
    </location>
</feature>
<dbReference type="EMBL" id="JBHTLM010000005">
    <property type="protein sequence ID" value="MFD1176376.1"/>
    <property type="molecule type" value="Genomic_DNA"/>
</dbReference>
<evidence type="ECO:0000256" key="7">
    <source>
        <dbReference type="SAM" id="Phobius"/>
    </source>
</evidence>
<feature type="transmembrane region" description="Helical" evidence="7">
    <location>
        <begin position="101"/>
        <end position="122"/>
    </location>
</feature>
<protein>
    <submittedName>
        <fullName evidence="9">DMT family transporter</fullName>
    </submittedName>
</protein>
<dbReference type="Proteomes" id="UP001597262">
    <property type="component" value="Unassembled WGS sequence"/>
</dbReference>
<evidence type="ECO:0000256" key="1">
    <source>
        <dbReference type="ARBA" id="ARBA00004651"/>
    </source>
</evidence>
<dbReference type="RefSeq" id="WP_379318712.1">
    <property type="nucleotide sequence ID" value="NZ_JBHTLM010000005.1"/>
</dbReference>
<comment type="subcellular location">
    <subcellularLocation>
        <location evidence="1">Cell membrane</location>
        <topology evidence="1">Multi-pass membrane protein</topology>
    </subcellularLocation>
</comment>
<evidence type="ECO:0000256" key="6">
    <source>
        <dbReference type="ARBA" id="ARBA00023136"/>
    </source>
</evidence>
<comment type="similarity">
    <text evidence="2">Belongs to the EamA transporter family.</text>
</comment>
<reference evidence="10" key="1">
    <citation type="journal article" date="2019" name="Int. J. Syst. Evol. Microbiol.">
        <title>The Global Catalogue of Microorganisms (GCM) 10K type strain sequencing project: providing services to taxonomists for standard genome sequencing and annotation.</title>
        <authorList>
            <consortium name="The Broad Institute Genomics Platform"/>
            <consortium name="The Broad Institute Genome Sequencing Center for Infectious Disease"/>
            <person name="Wu L."/>
            <person name="Ma J."/>
        </authorList>
    </citation>
    <scope>NUCLEOTIDE SEQUENCE [LARGE SCALE GENOMIC DNA]</scope>
    <source>
        <strain evidence="10">CCUG 59189</strain>
    </source>
</reference>
<dbReference type="Pfam" id="PF00892">
    <property type="entry name" value="EamA"/>
    <property type="match status" value="2"/>
</dbReference>
<evidence type="ECO:0000256" key="5">
    <source>
        <dbReference type="ARBA" id="ARBA00022989"/>
    </source>
</evidence>
<evidence type="ECO:0000256" key="2">
    <source>
        <dbReference type="ARBA" id="ARBA00007362"/>
    </source>
</evidence>
<feature type="transmembrane region" description="Helical" evidence="7">
    <location>
        <begin position="217"/>
        <end position="236"/>
    </location>
</feature>
<keyword evidence="5 7" id="KW-1133">Transmembrane helix</keyword>
<feature type="transmembrane region" description="Helical" evidence="7">
    <location>
        <begin position="152"/>
        <end position="171"/>
    </location>
</feature>
<feature type="transmembrane region" description="Helical" evidence="7">
    <location>
        <begin position="38"/>
        <end position="56"/>
    </location>
</feature>
<keyword evidence="3" id="KW-1003">Cell membrane</keyword>
<proteinExistence type="inferred from homology"/>
<organism evidence="9 10">
    <name type="scientific">Paenibacillus puldeungensis</name>
    <dbReference type="NCBI Taxonomy" id="696536"/>
    <lineage>
        <taxon>Bacteria</taxon>
        <taxon>Bacillati</taxon>
        <taxon>Bacillota</taxon>
        <taxon>Bacilli</taxon>
        <taxon>Bacillales</taxon>
        <taxon>Paenibacillaceae</taxon>
        <taxon>Paenibacillus</taxon>
    </lineage>
</organism>
<feature type="domain" description="EamA" evidence="8">
    <location>
        <begin position="8"/>
        <end position="145"/>
    </location>
</feature>
<feature type="transmembrane region" description="Helical" evidence="7">
    <location>
        <begin position="272"/>
        <end position="289"/>
    </location>
</feature>
<evidence type="ECO:0000256" key="4">
    <source>
        <dbReference type="ARBA" id="ARBA00022692"/>
    </source>
</evidence>
<evidence type="ECO:0000313" key="10">
    <source>
        <dbReference type="Proteomes" id="UP001597262"/>
    </source>
</evidence>
<keyword evidence="4 7" id="KW-0812">Transmembrane</keyword>
<feature type="transmembrane region" description="Helical" evidence="7">
    <location>
        <begin position="129"/>
        <end position="146"/>
    </location>
</feature>
<dbReference type="PANTHER" id="PTHR42920:SF11">
    <property type="entry name" value="INNER MEMBRANE PROTEIN YTFF"/>
    <property type="match status" value="1"/>
</dbReference>